<dbReference type="AlphaFoldDB" id="A0A2W0CFH5"/>
<accession>A0A2W0CFH5</accession>
<dbReference type="EMBL" id="PRLG01000019">
    <property type="protein sequence ID" value="PYY28802.1"/>
    <property type="molecule type" value="Genomic_DNA"/>
</dbReference>
<protein>
    <submittedName>
        <fullName evidence="1">Uncharacterized protein</fullName>
    </submittedName>
</protein>
<sequence>MKPRMIVTASLLATVAAVFLLVAVQTLHMRTLGGERVQPVSAAEQKLELSDENLVDVLSSMPLTTPIAKVEWKQSILKLDLKVTGTGTSYTEIYDNMATVAELGFHGIDNVEQILLRVMAEDEWLHKRHLLLAADIRRNEWPTDAIDALRNWKSPVLSSEIKEWFHIMETDLWKKQFELLNEG</sequence>
<dbReference type="RefSeq" id="WP_095361934.1">
    <property type="nucleotide sequence ID" value="NZ_PRLG01000019.1"/>
</dbReference>
<evidence type="ECO:0000313" key="1">
    <source>
        <dbReference type="EMBL" id="PYY28802.1"/>
    </source>
</evidence>
<dbReference type="OrthoDB" id="2678813at2"/>
<comment type="caution">
    <text evidence="1">The sequence shown here is derived from an EMBL/GenBank/DDBJ whole genome shotgun (WGS) entry which is preliminary data.</text>
</comment>
<proteinExistence type="predicted"/>
<reference evidence="1 2" key="1">
    <citation type="submission" date="2018-01" db="EMBL/GenBank/DDBJ databases">
        <title>Genome sequence of the PGP bacterium Paenibacillus illinoisensis E3.</title>
        <authorList>
            <person name="Rolli E."/>
            <person name="Marasco R."/>
            <person name="Bessem C."/>
            <person name="Michoud G."/>
            <person name="Gaiarsa S."/>
            <person name="Borin S."/>
            <person name="Daffonchio D."/>
        </authorList>
    </citation>
    <scope>NUCLEOTIDE SEQUENCE [LARGE SCALE GENOMIC DNA]</scope>
    <source>
        <strain evidence="1 2">E3</strain>
    </source>
</reference>
<name>A0A2W0CFH5_9BACL</name>
<dbReference type="Proteomes" id="UP000247459">
    <property type="component" value="Unassembled WGS sequence"/>
</dbReference>
<gene>
    <name evidence="1" type="ORF">PIL02S_02759</name>
</gene>
<organism evidence="1 2">
    <name type="scientific">Paenibacillus illinoisensis</name>
    <dbReference type="NCBI Taxonomy" id="59845"/>
    <lineage>
        <taxon>Bacteria</taxon>
        <taxon>Bacillati</taxon>
        <taxon>Bacillota</taxon>
        <taxon>Bacilli</taxon>
        <taxon>Bacillales</taxon>
        <taxon>Paenibacillaceae</taxon>
        <taxon>Paenibacillus</taxon>
    </lineage>
</organism>
<evidence type="ECO:0000313" key="2">
    <source>
        <dbReference type="Proteomes" id="UP000247459"/>
    </source>
</evidence>